<evidence type="ECO:0000313" key="4">
    <source>
        <dbReference type="Proteomes" id="UP000503447"/>
    </source>
</evidence>
<feature type="region of interest" description="Disordered" evidence="1">
    <location>
        <begin position="27"/>
        <end position="50"/>
    </location>
</feature>
<dbReference type="AlphaFoldDB" id="A0A6M5YYV3"/>
<evidence type="ECO:0000259" key="2">
    <source>
        <dbReference type="Pfam" id="PF20005"/>
    </source>
</evidence>
<dbReference type="RefSeq" id="WP_390888604.1">
    <property type="nucleotide sequence ID" value="NZ_CP053452.2"/>
</dbReference>
<evidence type="ECO:0000313" key="3">
    <source>
        <dbReference type="EMBL" id="QJW99317.1"/>
    </source>
</evidence>
<dbReference type="Pfam" id="PF20005">
    <property type="entry name" value="fvmX7"/>
    <property type="match status" value="1"/>
</dbReference>
<proteinExistence type="predicted"/>
<gene>
    <name evidence="3" type="ORF">FTUN_6923</name>
</gene>
<reference evidence="4" key="1">
    <citation type="submission" date="2020-05" db="EMBL/GenBank/DDBJ databases">
        <title>Frigoriglobus tundricola gen. nov., sp. nov., a psychrotolerant cellulolytic planctomycete of the family Gemmataceae with two divergent copies of 16S rRNA gene.</title>
        <authorList>
            <person name="Kulichevskaya I.S."/>
            <person name="Ivanova A.A."/>
            <person name="Naumoff D.G."/>
            <person name="Beletsky A.V."/>
            <person name="Rijpstra W.I.C."/>
            <person name="Sinninghe Damste J.S."/>
            <person name="Mardanov A.V."/>
            <person name="Ravin N.V."/>
            <person name="Dedysh S.N."/>
        </authorList>
    </citation>
    <scope>NUCLEOTIDE SEQUENCE [LARGE SCALE GENOMIC DNA]</scope>
    <source>
        <strain evidence="4">PL17</strain>
    </source>
</reference>
<dbReference type="EMBL" id="CP053452">
    <property type="protein sequence ID" value="QJW99317.1"/>
    <property type="molecule type" value="Genomic_DNA"/>
</dbReference>
<sequence length="50" mass="5231">MPALFFPNLDTLRLALVSGLVPPEVARAPGAGRVRRPRAPLARTGRAAGP</sequence>
<name>A0A6M5YYV3_9BACT</name>
<protein>
    <recommendedName>
        <fullName evidence="2">FtsH ternary system domain-containing protein</fullName>
    </recommendedName>
</protein>
<organism evidence="3 4">
    <name type="scientific">Frigoriglobus tundricola</name>
    <dbReference type="NCBI Taxonomy" id="2774151"/>
    <lineage>
        <taxon>Bacteria</taxon>
        <taxon>Pseudomonadati</taxon>
        <taxon>Planctomycetota</taxon>
        <taxon>Planctomycetia</taxon>
        <taxon>Gemmatales</taxon>
        <taxon>Gemmataceae</taxon>
        <taxon>Frigoriglobus</taxon>
    </lineage>
</organism>
<accession>A0A6M5YYV3</accession>
<feature type="domain" description="FtsH ternary system" evidence="2">
    <location>
        <begin position="1"/>
        <end position="32"/>
    </location>
</feature>
<keyword evidence="4" id="KW-1185">Reference proteome</keyword>
<evidence type="ECO:0000256" key="1">
    <source>
        <dbReference type="SAM" id="MobiDB-lite"/>
    </source>
</evidence>
<dbReference type="InterPro" id="IPR045486">
    <property type="entry name" value="fvmX7"/>
</dbReference>
<dbReference type="Proteomes" id="UP000503447">
    <property type="component" value="Chromosome"/>
</dbReference>
<dbReference type="KEGG" id="ftj:FTUN_6923"/>